<evidence type="ECO:0000313" key="2">
    <source>
        <dbReference type="Proteomes" id="UP000290545"/>
    </source>
</evidence>
<organism evidence="1 2">
    <name type="scientific">Filimonas effusa</name>
    <dbReference type="NCBI Taxonomy" id="2508721"/>
    <lineage>
        <taxon>Bacteria</taxon>
        <taxon>Pseudomonadati</taxon>
        <taxon>Bacteroidota</taxon>
        <taxon>Chitinophagia</taxon>
        <taxon>Chitinophagales</taxon>
        <taxon>Chitinophagaceae</taxon>
        <taxon>Filimonas</taxon>
    </lineage>
</organism>
<sequence length="593" mass="67256">MRKIAYLGLVLLVLGAGMGCQLMSRNNPTKETNKELNAMFSQYYEERMHLFPLEATSSGDNRFNQSLPVEFTDSYRDTLRDFYKRYLAFVSHYEPDKLNRNDKISYDIFKREMEMSIEGLSFHDNYIPFNQFTGLPLTMGQLGSGSGNQPFKTAKDYDNWLQRMTAFSAWADSAIVYFRKGMAAGYVLPQSIVVKIIPQLNAMLTDTVEKSLFFTPVTTFPDSVGAADRSRLTTAFKTCIRQYTIPAYSRLASFMQQEYLPKASKASGLSALPDGDKVYKYLVRFWTTTNRSPEEIYKTGLAEVARIGAAMDSIKTATGFNGDRKAFFEFLKNDPRFTPYKTPEEVLTAFRNIQARIEPNLKKMFGVKPRSPFEIRQTEAFRAASASAEYNPPSEDGSRPGIFYVPILDATKFNVTSGMESLFLHEAIPGHHYQISLQQENKDLPKFRRFCWYGAYGEGWALYCESLGKELGLYTDPYQYMGALGDEMHRAIRLVVDVSLHTGTMTREQAIAYMMENEAISEQGATAEIERYMVLPGQALSYKIGALKIRSLRDKFSKEQGNAFSLAAFHDNLLKDGCMPLEVLEQNIGKNGK</sequence>
<dbReference type="PANTHER" id="PTHR33361:SF16">
    <property type="entry name" value="DUF885 DOMAIN-CONTAINING PROTEIN"/>
    <property type="match status" value="1"/>
</dbReference>
<name>A0A4Q1D1L7_9BACT</name>
<dbReference type="AlphaFoldDB" id="A0A4Q1D1L7"/>
<dbReference type="Pfam" id="PF05960">
    <property type="entry name" value="DUF885"/>
    <property type="match status" value="1"/>
</dbReference>
<dbReference type="InterPro" id="IPR010281">
    <property type="entry name" value="DUF885"/>
</dbReference>
<proteinExistence type="predicted"/>
<dbReference type="EMBL" id="SDHZ01000005">
    <property type="protein sequence ID" value="RXK80879.1"/>
    <property type="molecule type" value="Genomic_DNA"/>
</dbReference>
<reference evidence="1 2" key="1">
    <citation type="submission" date="2019-01" db="EMBL/GenBank/DDBJ databases">
        <title>Filimonas sp. strain TTM-71.</title>
        <authorList>
            <person name="Chen W.-M."/>
        </authorList>
    </citation>
    <scope>NUCLEOTIDE SEQUENCE [LARGE SCALE GENOMIC DNA]</scope>
    <source>
        <strain evidence="1 2">TTM-71</strain>
    </source>
</reference>
<comment type="caution">
    <text evidence="1">The sequence shown here is derived from an EMBL/GenBank/DDBJ whole genome shotgun (WGS) entry which is preliminary data.</text>
</comment>
<dbReference type="Proteomes" id="UP000290545">
    <property type="component" value="Unassembled WGS sequence"/>
</dbReference>
<keyword evidence="2" id="KW-1185">Reference proteome</keyword>
<dbReference type="RefSeq" id="WP_129006010.1">
    <property type="nucleotide sequence ID" value="NZ_SDHZ01000005.1"/>
</dbReference>
<gene>
    <name evidence="1" type="ORF">ESB13_22250</name>
</gene>
<protein>
    <submittedName>
        <fullName evidence="1">DUF885 domain-containing protein</fullName>
    </submittedName>
</protein>
<dbReference type="OrthoDB" id="9760040at2"/>
<evidence type="ECO:0000313" key="1">
    <source>
        <dbReference type="EMBL" id="RXK80879.1"/>
    </source>
</evidence>
<dbReference type="PROSITE" id="PS51257">
    <property type="entry name" value="PROKAR_LIPOPROTEIN"/>
    <property type="match status" value="1"/>
</dbReference>
<accession>A0A4Q1D1L7</accession>
<dbReference type="PANTHER" id="PTHR33361">
    <property type="entry name" value="GLR0591 PROTEIN"/>
    <property type="match status" value="1"/>
</dbReference>